<dbReference type="Pfam" id="PF05678">
    <property type="entry name" value="VQ"/>
    <property type="match status" value="1"/>
</dbReference>
<reference evidence="2 3" key="1">
    <citation type="submission" date="2019-12" db="EMBL/GenBank/DDBJ databases">
        <authorList>
            <person name="Alioto T."/>
            <person name="Alioto T."/>
            <person name="Gomez Garrido J."/>
        </authorList>
    </citation>
    <scope>NUCLEOTIDE SEQUENCE [LARGE SCALE GENOMIC DNA]</scope>
</reference>
<dbReference type="InterPro" id="IPR008889">
    <property type="entry name" value="VQ"/>
</dbReference>
<dbReference type="AlphaFoldDB" id="A0A8S0QEB4"/>
<name>A0A8S0QEB4_OLEEU</name>
<gene>
    <name evidence="2" type="ORF">OLEA9_A109960</name>
</gene>
<proteinExistence type="predicted"/>
<sequence>MGKKPKSTRVPVKIPKKKNKKQIIKTLLKILRPKVYITNSSNFKTLVQQLTGDGNFTLLSSSSPVKIIQDHAYQENSWDLSFNTSGFSTAQESSLDLQIPETLDCVMENSFNSKNIEFPSYYGDTESLLLEMDPILYNYDACYAMI</sequence>
<dbReference type="Proteomes" id="UP000594638">
    <property type="component" value="Unassembled WGS sequence"/>
</dbReference>
<comment type="caution">
    <text evidence="2">The sequence shown here is derived from an EMBL/GenBank/DDBJ whole genome shotgun (WGS) entry which is preliminary data.</text>
</comment>
<evidence type="ECO:0000259" key="1">
    <source>
        <dbReference type="Pfam" id="PF05678"/>
    </source>
</evidence>
<accession>A0A8S0QEB4</accession>
<dbReference type="EMBL" id="CACTIH010001811">
    <property type="protein sequence ID" value="CAA2963615.1"/>
    <property type="molecule type" value="Genomic_DNA"/>
</dbReference>
<dbReference type="OrthoDB" id="912247at2759"/>
<dbReference type="Gramene" id="OE9A109960T1">
    <property type="protein sequence ID" value="OE9A109960C1"/>
    <property type="gene ID" value="OE9A109960"/>
</dbReference>
<evidence type="ECO:0000313" key="2">
    <source>
        <dbReference type="EMBL" id="CAA2963615.1"/>
    </source>
</evidence>
<protein>
    <recommendedName>
        <fullName evidence="1">VQ domain-containing protein</fullName>
    </recommendedName>
</protein>
<keyword evidence="3" id="KW-1185">Reference proteome</keyword>
<feature type="domain" description="VQ" evidence="1">
    <location>
        <begin position="33"/>
        <end position="52"/>
    </location>
</feature>
<evidence type="ECO:0000313" key="3">
    <source>
        <dbReference type="Proteomes" id="UP000594638"/>
    </source>
</evidence>
<organism evidence="2 3">
    <name type="scientific">Olea europaea subsp. europaea</name>
    <dbReference type="NCBI Taxonomy" id="158383"/>
    <lineage>
        <taxon>Eukaryota</taxon>
        <taxon>Viridiplantae</taxon>
        <taxon>Streptophyta</taxon>
        <taxon>Embryophyta</taxon>
        <taxon>Tracheophyta</taxon>
        <taxon>Spermatophyta</taxon>
        <taxon>Magnoliopsida</taxon>
        <taxon>eudicotyledons</taxon>
        <taxon>Gunneridae</taxon>
        <taxon>Pentapetalae</taxon>
        <taxon>asterids</taxon>
        <taxon>lamiids</taxon>
        <taxon>Lamiales</taxon>
        <taxon>Oleaceae</taxon>
        <taxon>Oleeae</taxon>
        <taxon>Olea</taxon>
    </lineage>
</organism>